<dbReference type="GO" id="GO:0006751">
    <property type="term" value="P:glutathione catabolic process"/>
    <property type="evidence" value="ECO:0007669"/>
    <property type="project" value="InterPro"/>
</dbReference>
<organism evidence="2 3">
    <name type="scientific">Exocentrus adspersus</name>
    <dbReference type="NCBI Taxonomy" id="1586481"/>
    <lineage>
        <taxon>Eukaryota</taxon>
        <taxon>Metazoa</taxon>
        <taxon>Ecdysozoa</taxon>
        <taxon>Arthropoda</taxon>
        <taxon>Hexapoda</taxon>
        <taxon>Insecta</taxon>
        <taxon>Pterygota</taxon>
        <taxon>Neoptera</taxon>
        <taxon>Endopterygota</taxon>
        <taxon>Coleoptera</taxon>
        <taxon>Polyphaga</taxon>
        <taxon>Cucujiformia</taxon>
        <taxon>Chrysomeloidea</taxon>
        <taxon>Cerambycidae</taxon>
        <taxon>Lamiinae</taxon>
        <taxon>Acanthocinini</taxon>
        <taxon>Exocentrus</taxon>
    </lineage>
</organism>
<dbReference type="InterPro" id="IPR000101">
    <property type="entry name" value="GGT_peptidase"/>
</dbReference>
<keyword evidence="1" id="KW-0812">Transmembrane</keyword>
<dbReference type="EMBL" id="JANEYG010000035">
    <property type="protein sequence ID" value="KAJ8917180.1"/>
    <property type="molecule type" value="Genomic_DNA"/>
</dbReference>
<dbReference type="Gene3D" id="3.60.20.40">
    <property type="match status" value="1"/>
</dbReference>
<dbReference type="AlphaFoldDB" id="A0AAV8VTF9"/>
<dbReference type="Proteomes" id="UP001159042">
    <property type="component" value="Unassembled WGS sequence"/>
</dbReference>
<dbReference type="Pfam" id="PF01019">
    <property type="entry name" value="G_glu_transpept"/>
    <property type="match status" value="2"/>
</dbReference>
<keyword evidence="3" id="KW-1185">Reference proteome</keyword>
<evidence type="ECO:0000313" key="3">
    <source>
        <dbReference type="Proteomes" id="UP001159042"/>
    </source>
</evidence>
<sequence length="471" mass="51816">MTTVEEPDVAETREDIPLKRGKRSTGWYVCSEECFSGFRFVVVAFGTLTFVITVALLVQIYYGDYQIVPHGSVSTDNLECSKIGTSVLKQGGNAVDAAIAGAFCLAVAAPHVTGLDAEGHMILYNHRTRFPPNVIDFTGPLTVPDNIPRLVLGLAFAHQQYGSLAWKDLVQPSAELAERGYLISKQLVQAVTRSKAEHLYGRLEPGQILRLENLSKTLYRIADIPENELYTFIQRKQPVLSQALKSSFNNYDVYVPNTPIGPALVSNLKKMESFNFTEKDTAKPEYTYRLVEATQDTYAEYNISDRFHEGTSSNVAVIDMNDNYVSLVTFSARGELNDNGYVLDVANKDKPCSRMPFIVIDGSFICGRRIVLGAGNLAVATELVTTLLVAKENATEGIEAPRFYVLGNGTLGVEGSHLPSFNEDVISYLKTLTPNILPVPEPYPSSNIVEKFKDDLSSHSDSRGGGIASRF</sequence>
<dbReference type="PRINTS" id="PR01210">
    <property type="entry name" value="GGTRANSPTASE"/>
</dbReference>
<name>A0AAV8VTF9_9CUCU</name>
<dbReference type="PANTHER" id="PTHR11686:SF9">
    <property type="entry name" value="RE13973P"/>
    <property type="match status" value="1"/>
</dbReference>
<feature type="transmembrane region" description="Helical" evidence="1">
    <location>
        <begin position="40"/>
        <end position="62"/>
    </location>
</feature>
<evidence type="ECO:0000256" key="1">
    <source>
        <dbReference type="SAM" id="Phobius"/>
    </source>
</evidence>
<dbReference type="InterPro" id="IPR029055">
    <property type="entry name" value="Ntn_hydrolases_N"/>
</dbReference>
<reference evidence="2 3" key="1">
    <citation type="journal article" date="2023" name="Insect Mol. Biol.">
        <title>Genome sequencing provides insights into the evolution of gene families encoding plant cell wall-degrading enzymes in longhorned beetles.</title>
        <authorList>
            <person name="Shin N.R."/>
            <person name="Okamura Y."/>
            <person name="Kirsch R."/>
            <person name="Pauchet Y."/>
        </authorList>
    </citation>
    <scope>NUCLEOTIDE SEQUENCE [LARGE SCALE GENOMIC DNA]</scope>
    <source>
        <strain evidence="2">EAD_L_NR</strain>
    </source>
</reference>
<keyword evidence="1" id="KW-0472">Membrane</keyword>
<keyword evidence="1" id="KW-1133">Transmembrane helix</keyword>
<proteinExistence type="predicted"/>
<dbReference type="GO" id="GO:0005886">
    <property type="term" value="C:plasma membrane"/>
    <property type="evidence" value="ECO:0007669"/>
    <property type="project" value="TreeGrafter"/>
</dbReference>
<dbReference type="GO" id="GO:0036374">
    <property type="term" value="F:glutathione hydrolase activity"/>
    <property type="evidence" value="ECO:0007669"/>
    <property type="project" value="InterPro"/>
</dbReference>
<gene>
    <name evidence="2" type="ORF">NQ315_012672</name>
</gene>
<dbReference type="SUPFAM" id="SSF56235">
    <property type="entry name" value="N-terminal nucleophile aminohydrolases (Ntn hydrolases)"/>
    <property type="match status" value="1"/>
</dbReference>
<accession>A0AAV8VTF9</accession>
<evidence type="ECO:0000313" key="2">
    <source>
        <dbReference type="EMBL" id="KAJ8917180.1"/>
    </source>
</evidence>
<comment type="caution">
    <text evidence="2">The sequence shown here is derived from an EMBL/GenBank/DDBJ whole genome shotgun (WGS) entry which is preliminary data.</text>
</comment>
<dbReference type="InterPro" id="IPR043137">
    <property type="entry name" value="GGT_ssub_C"/>
</dbReference>
<dbReference type="PANTHER" id="PTHR11686">
    <property type="entry name" value="GAMMA GLUTAMYL TRANSPEPTIDASE"/>
    <property type="match status" value="1"/>
</dbReference>
<protein>
    <submittedName>
        <fullName evidence="2">Uncharacterized protein</fullName>
    </submittedName>
</protein>